<proteinExistence type="predicted"/>
<organism evidence="1 2">
    <name type="scientific">Culex pipiens pipiens</name>
    <name type="common">Northern house mosquito</name>
    <dbReference type="NCBI Taxonomy" id="38569"/>
    <lineage>
        <taxon>Eukaryota</taxon>
        <taxon>Metazoa</taxon>
        <taxon>Ecdysozoa</taxon>
        <taxon>Arthropoda</taxon>
        <taxon>Hexapoda</taxon>
        <taxon>Insecta</taxon>
        <taxon>Pterygota</taxon>
        <taxon>Neoptera</taxon>
        <taxon>Endopterygota</taxon>
        <taxon>Diptera</taxon>
        <taxon>Nematocera</taxon>
        <taxon>Culicoidea</taxon>
        <taxon>Culicidae</taxon>
        <taxon>Culicinae</taxon>
        <taxon>Culicini</taxon>
        <taxon>Culex</taxon>
        <taxon>Culex</taxon>
    </lineage>
</organism>
<reference evidence="1 2" key="1">
    <citation type="submission" date="2024-05" db="EMBL/GenBank/DDBJ databases">
        <title>Culex pipiens pipiens assembly and annotation.</title>
        <authorList>
            <person name="Alout H."/>
            <person name="Durand T."/>
        </authorList>
    </citation>
    <scope>NUCLEOTIDE SEQUENCE [LARGE SCALE GENOMIC DNA]</scope>
    <source>
        <strain evidence="1">HA-2024</strain>
        <tissue evidence="1">Whole body</tissue>
    </source>
</reference>
<dbReference type="Proteomes" id="UP001562425">
    <property type="component" value="Unassembled WGS sequence"/>
</dbReference>
<gene>
    <name evidence="1" type="ORF">pipiens_018275</name>
</gene>
<dbReference type="AlphaFoldDB" id="A0ABD1CD50"/>
<keyword evidence="2" id="KW-1185">Reference proteome</keyword>
<evidence type="ECO:0000313" key="2">
    <source>
        <dbReference type="Proteomes" id="UP001562425"/>
    </source>
</evidence>
<name>A0ABD1CD50_CULPP</name>
<evidence type="ECO:0000313" key="1">
    <source>
        <dbReference type="EMBL" id="KAL1374102.1"/>
    </source>
</evidence>
<dbReference type="EMBL" id="JBEHCU010013666">
    <property type="protein sequence ID" value="KAL1374102.1"/>
    <property type="molecule type" value="Genomic_DNA"/>
</dbReference>
<accession>A0ABD1CD50</accession>
<comment type="caution">
    <text evidence="1">The sequence shown here is derived from an EMBL/GenBank/DDBJ whole genome shotgun (WGS) entry which is preliminary data.</text>
</comment>
<sequence length="173" mass="19937">MMVKKLRRNRVTKDKPIEEKYVDLVDHHCPSFLRPPHVVGNRSDAPDWCFLPKAYVNLDRLHQDISDIRWFPKLALLLLSCTTDQDLLKNLLEPPAGRAELVKSFRITTAIWAPTDHHRRRKLVLRDDLRRQKFVRLGVGHSGNIKNIADPMMHSIARSQPIPEAASGLQLCL</sequence>
<protein>
    <submittedName>
        <fullName evidence="1">Uncharacterized protein</fullName>
    </submittedName>
</protein>